<dbReference type="PANTHER" id="PTHR19376:SF69">
    <property type="entry name" value="DNA-DIRECTED RNA POLYMERASE"/>
    <property type="match status" value="1"/>
</dbReference>
<dbReference type="GO" id="GO:0003677">
    <property type="term" value="F:DNA binding"/>
    <property type="evidence" value="ECO:0007669"/>
    <property type="project" value="InterPro"/>
</dbReference>
<sequence>MSLMAFRARMIPDSYNIRINPFVSAKFNADFDGDEMNIFYASSYSSKAECDILLAIDKCILLP</sequence>
<keyword evidence="2" id="KW-0240">DNA-directed RNA polymerase</keyword>
<dbReference type="PaxDb" id="3218-PP1S20_164V6.1"/>
<name>A0A2K1IYI1_PHYPA</name>
<dbReference type="GO" id="GO:0003899">
    <property type="term" value="F:DNA-directed RNA polymerase activity"/>
    <property type="evidence" value="ECO:0007669"/>
    <property type="project" value="UniProtKB-EC"/>
</dbReference>
<dbReference type="EnsemblPlants" id="Pp3c19_15140V3.1">
    <property type="protein sequence ID" value="PAC:32939684.CDS.1"/>
    <property type="gene ID" value="Pp3c19_15140"/>
</dbReference>
<organism evidence="7">
    <name type="scientific">Physcomitrium patens</name>
    <name type="common">Spreading-leaved earth moss</name>
    <name type="synonym">Physcomitrella patens</name>
    <dbReference type="NCBI Taxonomy" id="3218"/>
    <lineage>
        <taxon>Eukaryota</taxon>
        <taxon>Viridiplantae</taxon>
        <taxon>Streptophyta</taxon>
        <taxon>Embryophyta</taxon>
        <taxon>Bryophyta</taxon>
        <taxon>Bryophytina</taxon>
        <taxon>Bryopsida</taxon>
        <taxon>Funariidae</taxon>
        <taxon>Funariales</taxon>
        <taxon>Funariaceae</taxon>
        <taxon>Physcomitrium</taxon>
    </lineage>
</organism>
<dbReference type="InParanoid" id="A0A2K1IYI1"/>
<dbReference type="GO" id="GO:0000428">
    <property type="term" value="C:DNA-directed RNA polymerase complex"/>
    <property type="evidence" value="ECO:0007669"/>
    <property type="project" value="UniProtKB-KW"/>
</dbReference>
<reference evidence="8" key="3">
    <citation type="submission" date="2020-12" db="UniProtKB">
        <authorList>
            <consortium name="EnsemblPlants"/>
        </authorList>
    </citation>
    <scope>IDENTIFICATION</scope>
</reference>
<dbReference type="Pfam" id="PF00623">
    <property type="entry name" value="RNA_pol_Rpb1_2"/>
    <property type="match status" value="1"/>
</dbReference>
<dbReference type="Proteomes" id="UP000006727">
    <property type="component" value="Chromosome 19"/>
</dbReference>
<accession>A0A2K1IYI1</accession>
<dbReference type="Gene3D" id="2.40.40.20">
    <property type="match status" value="1"/>
</dbReference>
<evidence type="ECO:0000259" key="6">
    <source>
        <dbReference type="Pfam" id="PF00623"/>
    </source>
</evidence>
<evidence type="ECO:0000313" key="9">
    <source>
        <dbReference type="Proteomes" id="UP000006727"/>
    </source>
</evidence>
<evidence type="ECO:0000256" key="1">
    <source>
        <dbReference type="ARBA" id="ARBA00012418"/>
    </source>
</evidence>
<dbReference type="SUPFAM" id="SSF64484">
    <property type="entry name" value="beta and beta-prime subunits of DNA dependent RNA-polymerase"/>
    <property type="match status" value="1"/>
</dbReference>
<keyword evidence="3" id="KW-0808">Transferase</keyword>
<dbReference type="InterPro" id="IPR000722">
    <property type="entry name" value="RNA_pol_asu"/>
</dbReference>
<dbReference type="AlphaFoldDB" id="A0A2K1IYI1"/>
<dbReference type="Gramene" id="Pp3c19_15140V3.1">
    <property type="protein sequence ID" value="PAC:32939684.CDS.1"/>
    <property type="gene ID" value="Pp3c19_15140"/>
</dbReference>
<proteinExistence type="predicted"/>
<protein>
    <recommendedName>
        <fullName evidence="1">DNA-directed RNA polymerase</fullName>
        <ecNumber evidence="1">2.7.7.6</ecNumber>
    </recommendedName>
</protein>
<feature type="domain" description="RNA polymerase alpha subunit" evidence="6">
    <location>
        <begin position="1"/>
        <end position="54"/>
    </location>
</feature>
<evidence type="ECO:0000256" key="4">
    <source>
        <dbReference type="ARBA" id="ARBA00022695"/>
    </source>
</evidence>
<evidence type="ECO:0000313" key="8">
    <source>
        <dbReference type="EnsemblPlants" id="PAC:32939684.CDS.1"/>
    </source>
</evidence>
<evidence type="ECO:0000256" key="2">
    <source>
        <dbReference type="ARBA" id="ARBA00022478"/>
    </source>
</evidence>
<keyword evidence="5" id="KW-0804">Transcription</keyword>
<dbReference type="EC" id="2.7.7.6" evidence="1"/>
<gene>
    <name evidence="7" type="ORF">PHYPA_024153</name>
</gene>
<dbReference type="InterPro" id="IPR045867">
    <property type="entry name" value="DNA-dir_RpoC_beta_prime"/>
</dbReference>
<evidence type="ECO:0000256" key="3">
    <source>
        <dbReference type="ARBA" id="ARBA00022679"/>
    </source>
</evidence>
<evidence type="ECO:0000313" key="7">
    <source>
        <dbReference type="EMBL" id="PNR34336.1"/>
    </source>
</evidence>
<reference evidence="7 9" key="2">
    <citation type="journal article" date="2018" name="Plant J.">
        <title>The Physcomitrella patens chromosome-scale assembly reveals moss genome structure and evolution.</title>
        <authorList>
            <person name="Lang D."/>
            <person name="Ullrich K.K."/>
            <person name="Murat F."/>
            <person name="Fuchs J."/>
            <person name="Jenkins J."/>
            <person name="Haas F.B."/>
            <person name="Piednoel M."/>
            <person name="Gundlach H."/>
            <person name="Van Bel M."/>
            <person name="Meyberg R."/>
            <person name="Vives C."/>
            <person name="Morata J."/>
            <person name="Symeonidi A."/>
            <person name="Hiss M."/>
            <person name="Muchero W."/>
            <person name="Kamisugi Y."/>
            <person name="Saleh O."/>
            <person name="Blanc G."/>
            <person name="Decker E.L."/>
            <person name="van Gessel N."/>
            <person name="Grimwood J."/>
            <person name="Hayes R.D."/>
            <person name="Graham S.W."/>
            <person name="Gunter L.E."/>
            <person name="McDaniel S.F."/>
            <person name="Hoernstein S.N.W."/>
            <person name="Larsson A."/>
            <person name="Li F.W."/>
            <person name="Perroud P.F."/>
            <person name="Phillips J."/>
            <person name="Ranjan P."/>
            <person name="Rokshar D.S."/>
            <person name="Rothfels C.J."/>
            <person name="Schneider L."/>
            <person name="Shu S."/>
            <person name="Stevenson D.W."/>
            <person name="Thummler F."/>
            <person name="Tillich M."/>
            <person name="Villarreal Aguilar J.C."/>
            <person name="Widiez T."/>
            <person name="Wong G.K."/>
            <person name="Wymore A."/>
            <person name="Zhang Y."/>
            <person name="Zimmer A.D."/>
            <person name="Quatrano R.S."/>
            <person name="Mayer K.F.X."/>
            <person name="Goodstein D."/>
            <person name="Casacuberta J.M."/>
            <person name="Vandepoele K."/>
            <person name="Reski R."/>
            <person name="Cuming A.C."/>
            <person name="Tuskan G.A."/>
            <person name="Maumus F."/>
            <person name="Salse J."/>
            <person name="Schmutz J."/>
            <person name="Rensing S.A."/>
        </authorList>
    </citation>
    <scope>NUCLEOTIDE SEQUENCE [LARGE SCALE GENOMIC DNA]</scope>
    <source>
        <strain evidence="8 9">cv. Gransden 2004</strain>
    </source>
</reference>
<evidence type="ECO:0000256" key="5">
    <source>
        <dbReference type="ARBA" id="ARBA00023163"/>
    </source>
</evidence>
<dbReference type="STRING" id="3218.A0A2K1IYI1"/>
<dbReference type="PANTHER" id="PTHR19376">
    <property type="entry name" value="DNA-DIRECTED RNA POLYMERASE"/>
    <property type="match status" value="1"/>
</dbReference>
<keyword evidence="9" id="KW-1185">Reference proteome</keyword>
<reference evidence="7 9" key="1">
    <citation type="journal article" date="2008" name="Science">
        <title>The Physcomitrella genome reveals evolutionary insights into the conquest of land by plants.</title>
        <authorList>
            <person name="Rensing S."/>
            <person name="Lang D."/>
            <person name="Zimmer A."/>
            <person name="Terry A."/>
            <person name="Salamov A."/>
            <person name="Shapiro H."/>
            <person name="Nishiyama T."/>
            <person name="Perroud P.-F."/>
            <person name="Lindquist E."/>
            <person name="Kamisugi Y."/>
            <person name="Tanahashi T."/>
            <person name="Sakakibara K."/>
            <person name="Fujita T."/>
            <person name="Oishi K."/>
            <person name="Shin-I T."/>
            <person name="Kuroki Y."/>
            <person name="Toyoda A."/>
            <person name="Suzuki Y."/>
            <person name="Hashimoto A."/>
            <person name="Yamaguchi K."/>
            <person name="Sugano A."/>
            <person name="Kohara Y."/>
            <person name="Fujiyama A."/>
            <person name="Anterola A."/>
            <person name="Aoki S."/>
            <person name="Ashton N."/>
            <person name="Barbazuk W.B."/>
            <person name="Barker E."/>
            <person name="Bennetzen J."/>
            <person name="Bezanilla M."/>
            <person name="Blankenship R."/>
            <person name="Cho S.H."/>
            <person name="Dutcher S."/>
            <person name="Estelle M."/>
            <person name="Fawcett J.A."/>
            <person name="Gundlach H."/>
            <person name="Hanada K."/>
            <person name="Heyl A."/>
            <person name="Hicks K.A."/>
            <person name="Hugh J."/>
            <person name="Lohr M."/>
            <person name="Mayer K."/>
            <person name="Melkozernov A."/>
            <person name="Murata T."/>
            <person name="Nelson D."/>
            <person name="Pils B."/>
            <person name="Prigge M."/>
            <person name="Reiss B."/>
            <person name="Renner T."/>
            <person name="Rombauts S."/>
            <person name="Rushton P."/>
            <person name="Sanderfoot A."/>
            <person name="Schween G."/>
            <person name="Shiu S.-H."/>
            <person name="Stueber K."/>
            <person name="Theodoulou F.L."/>
            <person name="Tu H."/>
            <person name="Van de Peer Y."/>
            <person name="Verrier P.J."/>
            <person name="Waters E."/>
            <person name="Wood A."/>
            <person name="Yang L."/>
            <person name="Cove D."/>
            <person name="Cuming A."/>
            <person name="Hasebe M."/>
            <person name="Lucas S."/>
            <person name="Mishler D.B."/>
            <person name="Reski R."/>
            <person name="Grigoriev I."/>
            <person name="Quatrano R.S."/>
            <person name="Boore J.L."/>
        </authorList>
    </citation>
    <scope>NUCLEOTIDE SEQUENCE [LARGE SCALE GENOMIC DNA]</scope>
    <source>
        <strain evidence="8 9">cv. Gransden 2004</strain>
    </source>
</reference>
<dbReference type="GO" id="GO:0006351">
    <property type="term" value="P:DNA-templated transcription"/>
    <property type="evidence" value="ECO:0007669"/>
    <property type="project" value="InterPro"/>
</dbReference>
<keyword evidence="4" id="KW-0548">Nucleotidyltransferase</keyword>
<dbReference type="EMBL" id="ABEU02000019">
    <property type="protein sequence ID" value="PNR34336.1"/>
    <property type="molecule type" value="Genomic_DNA"/>
</dbReference>